<feature type="compositionally biased region" description="Polar residues" evidence="5">
    <location>
        <begin position="402"/>
        <end position="413"/>
    </location>
</feature>
<keyword evidence="1" id="KW-0479">Metal-binding</keyword>
<dbReference type="SUPFAM" id="SSF50156">
    <property type="entry name" value="PDZ domain-like"/>
    <property type="match status" value="1"/>
</dbReference>
<dbReference type="SUPFAM" id="SSF57850">
    <property type="entry name" value="RING/U-box"/>
    <property type="match status" value="1"/>
</dbReference>
<feature type="domain" description="PDZ" evidence="7">
    <location>
        <begin position="288"/>
        <end position="371"/>
    </location>
</feature>
<evidence type="ECO:0000256" key="2">
    <source>
        <dbReference type="ARBA" id="ARBA00022771"/>
    </source>
</evidence>
<organism evidence="8 9">
    <name type="scientific">Trichoplax adhaerens</name>
    <name type="common">Trichoplax reptans</name>
    <dbReference type="NCBI Taxonomy" id="10228"/>
    <lineage>
        <taxon>Eukaryota</taxon>
        <taxon>Metazoa</taxon>
        <taxon>Placozoa</taxon>
        <taxon>Uniplacotomia</taxon>
        <taxon>Trichoplacea</taxon>
        <taxon>Trichoplacidae</taxon>
        <taxon>Trichoplax</taxon>
    </lineage>
</organism>
<evidence type="ECO:0000313" key="8">
    <source>
        <dbReference type="EMBL" id="EDV25881.1"/>
    </source>
</evidence>
<evidence type="ECO:0000259" key="7">
    <source>
        <dbReference type="PROSITE" id="PS50106"/>
    </source>
</evidence>
<dbReference type="Pfam" id="PF13923">
    <property type="entry name" value="zf-C3HC4_2"/>
    <property type="match status" value="1"/>
</dbReference>
<feature type="compositionally biased region" description="Polar residues" evidence="5">
    <location>
        <begin position="689"/>
        <end position="698"/>
    </location>
</feature>
<dbReference type="STRING" id="10228.B3RUT8"/>
<evidence type="ECO:0000313" key="9">
    <source>
        <dbReference type="Proteomes" id="UP000009022"/>
    </source>
</evidence>
<keyword evidence="2 4" id="KW-0863">Zinc-finger</keyword>
<dbReference type="SMART" id="SM00228">
    <property type="entry name" value="PDZ"/>
    <property type="match status" value="1"/>
</dbReference>
<dbReference type="AlphaFoldDB" id="B3RUT8"/>
<keyword evidence="9" id="KW-1185">Reference proteome</keyword>
<evidence type="ECO:0008006" key="10">
    <source>
        <dbReference type="Google" id="ProtNLM"/>
    </source>
</evidence>
<dbReference type="InterPro" id="IPR051342">
    <property type="entry name" value="PDZ_scaffold"/>
</dbReference>
<feature type="region of interest" description="Disordered" evidence="5">
    <location>
        <begin position="444"/>
        <end position="463"/>
    </location>
</feature>
<dbReference type="PROSITE" id="PS00518">
    <property type="entry name" value="ZF_RING_1"/>
    <property type="match status" value="1"/>
</dbReference>
<feature type="compositionally biased region" description="Basic and acidic residues" evidence="5">
    <location>
        <begin position="699"/>
        <end position="714"/>
    </location>
</feature>
<sequence length="849" mass="97440">MGFDPDLFLDRIYPYMICKLCTLVADEPMVTSCKHVFCMQCIQSWLAREDSTKAYKLTSDGPIKQCPAAHCSRWLSAQALKKAINLRAVLNKLQLSCPYKSLGCRRTLQVENVRSHLHSCNYRYNFYQKKKKDSVKIHRIHADDDEERAINHRHYQQEENPHSFKRYTAQRSRSYGDKSRHDVQYLRPLNGQQIDAIHYPVQDSGHAYFTSLVDFNKQHQIDFKLLRQKVAEQQITIWSQENQIATLNDTMKLLKQGLVYRPSIPVNNDHEKAGLKPSYSPTEVSEVVISLLLVKENNSFGFSVKGFDAHQPTGVYVSKIADGTLAASRLAIYDRILQVNGKDITNLTQDQAARKISNAVEPINLLIARKIARHPNERSSSRRKKRCHKPLLAKNDHRIQNKCITQSSQTDNLIDSRRYRNPEMQDTDDRSPPYPITDHDRAKVADMKSLSSSSSSLNQNGRYSLDDNRFYDNIVSAGSEAQNDSFNDKLRKLNLSLNSKKLHNPSFKGNQSLPRNKKKSKDPLGIKSIRNDGKNLLQNQDCSSKMTKSHSLELLSLRNYHLSNSSHKASKVSQQMKRFSGSVLCQTNIHTSSCSVPAQIAFNSETDSHLVSQDDDESGLKYHNNSDVVLLPSIKKHMEDGPTLEWESEIDFNENLVTNDNFSYQYEERLTNSNDVDDESDIPNDDKSNSIYSNLKSPSSREYDDHKINTEKIDANTSNKTTSDSDLADYYTEFKDNRHQFMHSYSEMNISQLPEHSTIESKLSAISLNGSMKGVKVNHIRFDEDNDNVKLYKTWSTSRGKIGKHYYQDPVFVVNDWQEYHNHVAKYFDQYHQSNYDNLQCDKASIKTA</sequence>
<dbReference type="CTD" id="6752626"/>
<dbReference type="InterPro" id="IPR013083">
    <property type="entry name" value="Znf_RING/FYVE/PHD"/>
</dbReference>
<dbReference type="InParanoid" id="B3RUT8"/>
<proteinExistence type="predicted"/>
<name>B3RUT8_TRIAD</name>
<feature type="compositionally biased region" description="Basic residues" evidence="5">
    <location>
        <begin position="381"/>
        <end position="391"/>
    </location>
</feature>
<dbReference type="Gene3D" id="3.30.40.10">
    <property type="entry name" value="Zinc/RING finger domain, C3HC4 (zinc finger)"/>
    <property type="match status" value="2"/>
</dbReference>
<dbReference type="InterPro" id="IPR036034">
    <property type="entry name" value="PDZ_sf"/>
</dbReference>
<dbReference type="OrthoDB" id="6270329at2759"/>
<feature type="region of interest" description="Disordered" evidence="5">
    <location>
        <begin position="372"/>
        <end position="439"/>
    </location>
</feature>
<dbReference type="CDD" id="cd00136">
    <property type="entry name" value="PDZ_canonical"/>
    <property type="match status" value="1"/>
</dbReference>
<feature type="compositionally biased region" description="Basic and acidic residues" evidence="5">
    <location>
        <begin position="414"/>
        <end position="439"/>
    </location>
</feature>
<evidence type="ECO:0000256" key="4">
    <source>
        <dbReference type="PROSITE-ProRule" id="PRU00175"/>
    </source>
</evidence>
<dbReference type="PhylomeDB" id="B3RUT8"/>
<dbReference type="GeneID" id="6752626"/>
<dbReference type="PANTHER" id="PTHR19964:SF92">
    <property type="entry name" value="PATJ HOMOLOG"/>
    <property type="match status" value="1"/>
</dbReference>
<protein>
    <recommendedName>
        <fullName evidence="10">E3 ubiquitin-protein ligase PDZRN3</fullName>
    </recommendedName>
</protein>
<feature type="domain" description="RING-type" evidence="6">
    <location>
        <begin position="18"/>
        <end position="67"/>
    </location>
</feature>
<dbReference type="HOGENOM" id="CLU_335970_0_0_1"/>
<dbReference type="InterPro" id="IPR001841">
    <property type="entry name" value="Znf_RING"/>
</dbReference>
<dbReference type="Pfam" id="PF00595">
    <property type="entry name" value="PDZ"/>
    <property type="match status" value="1"/>
</dbReference>
<accession>B3RUT8</accession>
<dbReference type="RefSeq" id="XP_002111914.1">
    <property type="nucleotide sequence ID" value="XM_002111878.1"/>
</dbReference>
<evidence type="ECO:0000256" key="1">
    <source>
        <dbReference type="ARBA" id="ARBA00022723"/>
    </source>
</evidence>
<dbReference type="InterPro" id="IPR017907">
    <property type="entry name" value="Znf_RING_CS"/>
</dbReference>
<dbReference type="PROSITE" id="PS50089">
    <property type="entry name" value="ZF_RING_2"/>
    <property type="match status" value="1"/>
</dbReference>
<evidence type="ECO:0000256" key="3">
    <source>
        <dbReference type="ARBA" id="ARBA00022833"/>
    </source>
</evidence>
<feature type="region of interest" description="Disordered" evidence="5">
    <location>
        <begin position="500"/>
        <end position="539"/>
    </location>
</feature>
<feature type="compositionally biased region" description="Basic and acidic residues" evidence="5">
    <location>
        <begin position="521"/>
        <end position="533"/>
    </location>
</feature>
<dbReference type="PANTHER" id="PTHR19964">
    <property type="entry name" value="MULTIPLE PDZ DOMAIN PROTEIN"/>
    <property type="match status" value="1"/>
</dbReference>
<dbReference type="GO" id="GO:0008270">
    <property type="term" value="F:zinc ion binding"/>
    <property type="evidence" value="ECO:0007669"/>
    <property type="project" value="UniProtKB-KW"/>
</dbReference>
<evidence type="ECO:0000259" key="6">
    <source>
        <dbReference type="PROSITE" id="PS50089"/>
    </source>
</evidence>
<reference evidence="8 9" key="1">
    <citation type="journal article" date="2008" name="Nature">
        <title>The Trichoplax genome and the nature of placozoans.</title>
        <authorList>
            <person name="Srivastava M."/>
            <person name="Begovic E."/>
            <person name="Chapman J."/>
            <person name="Putnam N.H."/>
            <person name="Hellsten U."/>
            <person name="Kawashima T."/>
            <person name="Kuo A."/>
            <person name="Mitros T."/>
            <person name="Salamov A."/>
            <person name="Carpenter M.L."/>
            <person name="Signorovitch A.Y."/>
            <person name="Moreno M.A."/>
            <person name="Kamm K."/>
            <person name="Grimwood J."/>
            <person name="Schmutz J."/>
            <person name="Shapiro H."/>
            <person name="Grigoriev I.V."/>
            <person name="Buss L.W."/>
            <person name="Schierwater B."/>
            <person name="Dellaporta S.L."/>
            <person name="Rokhsar D.S."/>
        </authorList>
    </citation>
    <scope>NUCLEOTIDE SEQUENCE [LARGE SCALE GENOMIC DNA]</scope>
    <source>
        <strain evidence="8 9">Grell-BS-1999</strain>
    </source>
</reference>
<dbReference type="InterPro" id="IPR001478">
    <property type="entry name" value="PDZ"/>
</dbReference>
<dbReference type="SMART" id="SM00184">
    <property type="entry name" value="RING"/>
    <property type="match status" value="1"/>
</dbReference>
<keyword evidence="3" id="KW-0862">Zinc</keyword>
<dbReference type="eggNOG" id="KOG0297">
    <property type="taxonomic scope" value="Eukaryota"/>
</dbReference>
<dbReference type="PROSITE" id="PS50106">
    <property type="entry name" value="PDZ"/>
    <property type="match status" value="1"/>
</dbReference>
<dbReference type="Proteomes" id="UP000009022">
    <property type="component" value="Unassembled WGS sequence"/>
</dbReference>
<gene>
    <name evidence="8" type="ORF">TRIADDRAFT_55409</name>
</gene>
<dbReference type="EMBL" id="DS985244">
    <property type="protein sequence ID" value="EDV25881.1"/>
    <property type="molecule type" value="Genomic_DNA"/>
</dbReference>
<evidence type="ECO:0000256" key="5">
    <source>
        <dbReference type="SAM" id="MobiDB-lite"/>
    </source>
</evidence>
<dbReference type="Gene3D" id="2.30.42.10">
    <property type="match status" value="1"/>
</dbReference>
<feature type="region of interest" description="Disordered" evidence="5">
    <location>
        <begin position="671"/>
        <end position="723"/>
    </location>
</feature>
<dbReference type="KEGG" id="tad:TRIADDRAFT_55409"/>